<sequence>MQPVVLMNVFEVPSGSEQTFLLWWKEHSELFRDEPGFINAWLYRSVSDDAHFSFINIAHWETADCLAAARAKHITGHPAPPDIKGHPALYALEVQY</sequence>
<dbReference type="Proteomes" id="UP000290365">
    <property type="component" value="Chromosome"/>
</dbReference>
<feature type="domain" description="ABM" evidence="1">
    <location>
        <begin position="3"/>
        <end position="70"/>
    </location>
</feature>
<evidence type="ECO:0000313" key="2">
    <source>
        <dbReference type="EMBL" id="QBD76894.1"/>
    </source>
</evidence>
<dbReference type="Pfam" id="PF03992">
    <property type="entry name" value="ABM"/>
    <property type="match status" value="1"/>
</dbReference>
<name>A0A4P6JNN0_KTERU</name>
<accession>A0A4P6JNN0</accession>
<dbReference type="SUPFAM" id="SSF54909">
    <property type="entry name" value="Dimeric alpha+beta barrel"/>
    <property type="match status" value="1"/>
</dbReference>
<reference evidence="2 3" key="1">
    <citation type="submission" date="2019-01" db="EMBL/GenBank/DDBJ databases">
        <title>Ktedonosporobacter rubrisoli SCAWS-G2.</title>
        <authorList>
            <person name="Huang Y."/>
            <person name="Yan B."/>
        </authorList>
    </citation>
    <scope>NUCLEOTIDE SEQUENCE [LARGE SCALE GENOMIC DNA]</scope>
    <source>
        <strain evidence="2 3">SCAWS-G2</strain>
    </source>
</reference>
<dbReference type="AlphaFoldDB" id="A0A4P6JNN0"/>
<dbReference type="InterPro" id="IPR011008">
    <property type="entry name" value="Dimeric_a/b-barrel"/>
</dbReference>
<keyword evidence="2" id="KW-0503">Monooxygenase</keyword>
<dbReference type="GO" id="GO:0004497">
    <property type="term" value="F:monooxygenase activity"/>
    <property type="evidence" value="ECO:0007669"/>
    <property type="project" value="UniProtKB-KW"/>
</dbReference>
<evidence type="ECO:0000313" key="3">
    <source>
        <dbReference type="Proteomes" id="UP000290365"/>
    </source>
</evidence>
<dbReference type="Gene3D" id="3.30.70.100">
    <property type="match status" value="1"/>
</dbReference>
<keyword evidence="2" id="KW-0560">Oxidoreductase</keyword>
<keyword evidence="3" id="KW-1185">Reference proteome</keyword>
<dbReference type="EMBL" id="CP035758">
    <property type="protein sequence ID" value="QBD76894.1"/>
    <property type="molecule type" value="Genomic_DNA"/>
</dbReference>
<protein>
    <submittedName>
        <fullName evidence="2">Antibiotic biosynthesis monooxygenase</fullName>
    </submittedName>
</protein>
<dbReference type="InterPro" id="IPR007138">
    <property type="entry name" value="ABM_dom"/>
</dbReference>
<dbReference type="KEGG" id="kbs:EPA93_13125"/>
<proteinExistence type="predicted"/>
<dbReference type="RefSeq" id="WP_129887958.1">
    <property type="nucleotide sequence ID" value="NZ_CP035758.1"/>
</dbReference>
<organism evidence="2 3">
    <name type="scientific">Ktedonosporobacter rubrisoli</name>
    <dbReference type="NCBI Taxonomy" id="2509675"/>
    <lineage>
        <taxon>Bacteria</taxon>
        <taxon>Bacillati</taxon>
        <taxon>Chloroflexota</taxon>
        <taxon>Ktedonobacteria</taxon>
        <taxon>Ktedonobacterales</taxon>
        <taxon>Ktedonosporobacteraceae</taxon>
        <taxon>Ktedonosporobacter</taxon>
    </lineage>
</organism>
<gene>
    <name evidence="2" type="ORF">EPA93_13125</name>
</gene>
<evidence type="ECO:0000259" key="1">
    <source>
        <dbReference type="Pfam" id="PF03992"/>
    </source>
</evidence>
<dbReference type="OrthoDB" id="9795593at2"/>